<evidence type="ECO:0000256" key="1">
    <source>
        <dbReference type="ARBA" id="ARBA00004236"/>
    </source>
</evidence>
<keyword evidence="4 7" id="KW-0067">ATP-binding</keyword>
<reference evidence="7" key="1">
    <citation type="journal article" date="2020" name="mSystems">
        <title>Genome- and Community-Level Interaction Insights into Carbon Utilization and Element Cycling Functions of Hydrothermarchaeota in Hydrothermal Sediment.</title>
        <authorList>
            <person name="Zhou Z."/>
            <person name="Liu Y."/>
            <person name="Xu W."/>
            <person name="Pan J."/>
            <person name="Luo Z.H."/>
            <person name="Li M."/>
        </authorList>
    </citation>
    <scope>NUCLEOTIDE SEQUENCE [LARGE SCALE GENOMIC DNA]</scope>
    <source>
        <strain evidence="7">SpSt-885</strain>
    </source>
</reference>
<evidence type="ECO:0000259" key="6">
    <source>
        <dbReference type="PROSITE" id="PS50893"/>
    </source>
</evidence>
<evidence type="ECO:0000256" key="4">
    <source>
        <dbReference type="ARBA" id="ARBA00022840"/>
    </source>
</evidence>
<organism evidence="7">
    <name type="scientific">Fervidicoccus fontis</name>
    <dbReference type="NCBI Taxonomy" id="683846"/>
    <lineage>
        <taxon>Archaea</taxon>
        <taxon>Thermoproteota</taxon>
        <taxon>Thermoprotei</taxon>
        <taxon>Fervidicoccales</taxon>
        <taxon>Fervidicoccaceae</taxon>
        <taxon>Fervidicoccus</taxon>
    </lineage>
</organism>
<evidence type="ECO:0000313" key="7">
    <source>
        <dbReference type="EMBL" id="HGZ60767.1"/>
    </source>
</evidence>
<proteinExistence type="predicted"/>
<dbReference type="InterPro" id="IPR027417">
    <property type="entry name" value="P-loop_NTPase"/>
</dbReference>
<dbReference type="InterPro" id="IPR050095">
    <property type="entry name" value="ECF_ABC_transporter_ATP-bd"/>
</dbReference>
<dbReference type="PANTHER" id="PTHR43553">
    <property type="entry name" value="HEAVY METAL TRANSPORTER"/>
    <property type="match status" value="1"/>
</dbReference>
<evidence type="ECO:0000256" key="3">
    <source>
        <dbReference type="ARBA" id="ARBA00022741"/>
    </source>
</evidence>
<feature type="domain" description="ABC transporter" evidence="6">
    <location>
        <begin position="5"/>
        <end position="221"/>
    </location>
</feature>
<dbReference type="PROSITE" id="PS50893">
    <property type="entry name" value="ABC_TRANSPORTER_2"/>
    <property type="match status" value="1"/>
</dbReference>
<evidence type="ECO:0000256" key="2">
    <source>
        <dbReference type="ARBA" id="ARBA00022448"/>
    </source>
</evidence>
<comment type="function">
    <text evidence="5">Probably part of an ABC transporter complex. Responsible for energy coupling to the transport system.</text>
</comment>
<dbReference type="SUPFAM" id="SSF52540">
    <property type="entry name" value="P-loop containing nucleoside triphosphate hydrolases"/>
    <property type="match status" value="1"/>
</dbReference>
<gene>
    <name evidence="7" type="ORF">ENW83_06195</name>
</gene>
<dbReference type="InterPro" id="IPR017871">
    <property type="entry name" value="ABC_transporter-like_CS"/>
</dbReference>
<keyword evidence="2" id="KW-0813">Transport</keyword>
<dbReference type="InterPro" id="IPR015856">
    <property type="entry name" value="ABC_transpr_CbiO/EcfA_su"/>
</dbReference>
<accession>A0A7J3SMK9</accession>
<comment type="subcellular location">
    <subcellularLocation>
        <location evidence="1">Cell membrane</location>
    </subcellularLocation>
</comment>
<dbReference type="GO" id="GO:0042626">
    <property type="term" value="F:ATPase-coupled transmembrane transporter activity"/>
    <property type="evidence" value="ECO:0007669"/>
    <property type="project" value="TreeGrafter"/>
</dbReference>
<dbReference type="InterPro" id="IPR003593">
    <property type="entry name" value="AAA+_ATPase"/>
</dbReference>
<evidence type="ECO:0000256" key="5">
    <source>
        <dbReference type="ARBA" id="ARBA00025157"/>
    </source>
</evidence>
<sequence>MEMIATLKDVTYTYPDGTRALNGVSLGLKKESVICLMGPNGSGKSTLLMVLDALIFPQSGEVELFGRRVEKNNAPELRKKIGLLFQNPDDMLFNPNVLEEVAFGLIVRGIPREKSSEKAEEELKKLGLEQLKDRIPHRLSFGQRRLVSLASVLVTEPELLLLDEPTSNLDEENKEKMMKRLHEFISSKNSEEWAVVIATQDKEIEVLCNETYYMKDGKIII</sequence>
<dbReference type="GO" id="GO:0016887">
    <property type="term" value="F:ATP hydrolysis activity"/>
    <property type="evidence" value="ECO:0007669"/>
    <property type="project" value="InterPro"/>
</dbReference>
<dbReference type="SMART" id="SM00382">
    <property type="entry name" value="AAA"/>
    <property type="match status" value="1"/>
</dbReference>
<comment type="caution">
    <text evidence="7">The sequence shown here is derived from an EMBL/GenBank/DDBJ whole genome shotgun (WGS) entry which is preliminary data.</text>
</comment>
<dbReference type="AlphaFoldDB" id="A0A7J3SMK9"/>
<dbReference type="InterPro" id="IPR003439">
    <property type="entry name" value="ABC_transporter-like_ATP-bd"/>
</dbReference>
<dbReference type="PROSITE" id="PS00211">
    <property type="entry name" value="ABC_TRANSPORTER_1"/>
    <property type="match status" value="1"/>
</dbReference>
<dbReference type="CDD" id="cd03225">
    <property type="entry name" value="ABC_cobalt_CbiO_domain1"/>
    <property type="match status" value="1"/>
</dbReference>
<dbReference type="GO" id="GO:0005524">
    <property type="term" value="F:ATP binding"/>
    <property type="evidence" value="ECO:0007669"/>
    <property type="project" value="UniProtKB-KW"/>
</dbReference>
<dbReference type="GO" id="GO:0043190">
    <property type="term" value="C:ATP-binding cassette (ABC) transporter complex"/>
    <property type="evidence" value="ECO:0007669"/>
    <property type="project" value="TreeGrafter"/>
</dbReference>
<dbReference type="EMBL" id="DTLS01000175">
    <property type="protein sequence ID" value="HGZ60767.1"/>
    <property type="molecule type" value="Genomic_DNA"/>
</dbReference>
<name>A0A7J3SMK9_9CREN</name>
<protein>
    <submittedName>
        <fullName evidence="7">ABC transporter ATP-binding protein</fullName>
    </submittedName>
</protein>
<dbReference type="Pfam" id="PF00005">
    <property type="entry name" value="ABC_tran"/>
    <property type="match status" value="1"/>
</dbReference>
<dbReference type="Gene3D" id="3.40.50.300">
    <property type="entry name" value="P-loop containing nucleotide triphosphate hydrolases"/>
    <property type="match status" value="1"/>
</dbReference>
<keyword evidence="3" id="KW-0547">Nucleotide-binding</keyword>